<accession>A0ACB8AEW6</accession>
<comment type="caution">
    <text evidence="1">The sequence shown here is derived from an EMBL/GenBank/DDBJ whole genome shotgun (WGS) entry which is preliminary data.</text>
</comment>
<sequence>MSLQISFSSAYCQSQKLESTLQISFENCPSLKHISVRDERLPIPPNVSDGLKRSISRLQSLETITWDTLESETIMSLARLPALIGATFNLQPNFSTYIQTLPPRSPMPRPAFSRVRTLDITGYNLASLTAFVDYFTVCLENLKITIRSSTGSLPSATMFQCLGTALSSSSSRDTLRNLTIRHQDTDRFHMYNLRPLAGTCEIGPLLQFHRLESLTLDLHCPFIFNDATLLAISDTWPNISTLLINRDGPWLPSAYTTPSGLIKLLERLRMLGLCCPYDT</sequence>
<reference evidence="1" key="1">
    <citation type="journal article" date="2021" name="New Phytol.">
        <title>Evolutionary innovations through gain and loss of genes in the ectomycorrhizal Boletales.</title>
        <authorList>
            <person name="Wu G."/>
            <person name="Miyauchi S."/>
            <person name="Morin E."/>
            <person name="Kuo A."/>
            <person name="Drula E."/>
            <person name="Varga T."/>
            <person name="Kohler A."/>
            <person name="Feng B."/>
            <person name="Cao Y."/>
            <person name="Lipzen A."/>
            <person name="Daum C."/>
            <person name="Hundley H."/>
            <person name="Pangilinan J."/>
            <person name="Johnson J."/>
            <person name="Barry K."/>
            <person name="LaButti K."/>
            <person name="Ng V."/>
            <person name="Ahrendt S."/>
            <person name="Min B."/>
            <person name="Choi I.G."/>
            <person name="Park H."/>
            <person name="Plett J.M."/>
            <person name="Magnuson J."/>
            <person name="Spatafora J.W."/>
            <person name="Nagy L.G."/>
            <person name="Henrissat B."/>
            <person name="Grigoriev I.V."/>
            <person name="Yang Z.L."/>
            <person name="Xu J."/>
            <person name="Martin F.M."/>
        </authorList>
    </citation>
    <scope>NUCLEOTIDE SEQUENCE</scope>
    <source>
        <strain evidence="1">ATCC 28755</strain>
    </source>
</reference>
<proteinExistence type="predicted"/>
<dbReference type="Proteomes" id="UP000790377">
    <property type="component" value="Unassembled WGS sequence"/>
</dbReference>
<gene>
    <name evidence="1" type="ORF">BJ138DRAFT_1112958</name>
</gene>
<protein>
    <submittedName>
        <fullName evidence="1">Uncharacterized protein</fullName>
    </submittedName>
</protein>
<organism evidence="1 2">
    <name type="scientific">Hygrophoropsis aurantiaca</name>
    <dbReference type="NCBI Taxonomy" id="72124"/>
    <lineage>
        <taxon>Eukaryota</taxon>
        <taxon>Fungi</taxon>
        <taxon>Dikarya</taxon>
        <taxon>Basidiomycota</taxon>
        <taxon>Agaricomycotina</taxon>
        <taxon>Agaricomycetes</taxon>
        <taxon>Agaricomycetidae</taxon>
        <taxon>Boletales</taxon>
        <taxon>Coniophorineae</taxon>
        <taxon>Hygrophoropsidaceae</taxon>
        <taxon>Hygrophoropsis</taxon>
    </lineage>
</organism>
<dbReference type="EMBL" id="MU267669">
    <property type="protein sequence ID" value="KAH7911710.1"/>
    <property type="molecule type" value="Genomic_DNA"/>
</dbReference>
<evidence type="ECO:0000313" key="2">
    <source>
        <dbReference type="Proteomes" id="UP000790377"/>
    </source>
</evidence>
<name>A0ACB8AEW6_9AGAM</name>
<keyword evidence="2" id="KW-1185">Reference proteome</keyword>
<evidence type="ECO:0000313" key="1">
    <source>
        <dbReference type="EMBL" id="KAH7911710.1"/>
    </source>
</evidence>